<feature type="domain" description="DM2" evidence="1">
    <location>
        <begin position="1"/>
        <end position="88"/>
    </location>
</feature>
<evidence type="ECO:0000259" key="1">
    <source>
        <dbReference type="Pfam" id="PF26055"/>
    </source>
</evidence>
<dbReference type="InParanoid" id="D7SWT2"/>
<dbReference type="InterPro" id="IPR058939">
    <property type="entry name" value="Mtase_EDM2"/>
</dbReference>
<name>D7SWT2_VITVI</name>
<dbReference type="HOGENOM" id="CLU_2473537_0_0_1"/>
<gene>
    <name evidence="2" type="ordered locus">VIT_19s0027g01140</name>
</gene>
<dbReference type="OrthoDB" id="21264at2759"/>
<proteinExistence type="predicted"/>
<sequence length="88" mass="9881">MTVKPSELPTGSHLIMGLNPPFGVQAALANKFIDQALEFKPKLLVLIVPQETQRLDKKKLPYDLVWKEDEELSGKSFYLPGSIDVNDK</sequence>
<dbReference type="eggNOG" id="ENOG502QPIX">
    <property type="taxonomic scope" value="Eukaryota"/>
</dbReference>
<protein>
    <recommendedName>
        <fullName evidence="1">DM2 domain-containing protein</fullName>
    </recommendedName>
</protein>
<dbReference type="AlphaFoldDB" id="D7SWT2"/>
<evidence type="ECO:0000313" key="2">
    <source>
        <dbReference type="EMBL" id="CBI21732.3"/>
    </source>
</evidence>
<keyword evidence="3" id="KW-1185">Reference proteome</keyword>
<dbReference type="STRING" id="29760.D7SWT2"/>
<dbReference type="PANTHER" id="PTHR46235">
    <property type="entry name" value="PHD FINGER-CONTAINING PROTEIN DDB_G0268158"/>
    <property type="match status" value="1"/>
</dbReference>
<evidence type="ECO:0000313" key="3">
    <source>
        <dbReference type="Proteomes" id="UP000009183"/>
    </source>
</evidence>
<dbReference type="PaxDb" id="29760-VIT_19s0027g01140.t01"/>
<accession>D7SWT2</accession>
<dbReference type="Pfam" id="PF26055">
    <property type="entry name" value="Mtase_EDM2"/>
    <property type="match status" value="1"/>
</dbReference>
<dbReference type="OMA" id="WKEDEEL"/>
<dbReference type="EMBL" id="FN595234">
    <property type="protein sequence ID" value="CBI21732.3"/>
    <property type="molecule type" value="Genomic_DNA"/>
</dbReference>
<reference evidence="3" key="1">
    <citation type="journal article" date="2007" name="Nature">
        <title>The grapevine genome sequence suggests ancestral hexaploidization in major angiosperm phyla.</title>
        <authorList>
            <consortium name="The French-Italian Public Consortium for Grapevine Genome Characterization."/>
            <person name="Jaillon O."/>
            <person name="Aury J.-M."/>
            <person name="Noel B."/>
            <person name="Policriti A."/>
            <person name="Clepet C."/>
            <person name="Casagrande A."/>
            <person name="Choisne N."/>
            <person name="Aubourg S."/>
            <person name="Vitulo N."/>
            <person name="Jubin C."/>
            <person name="Vezzi A."/>
            <person name="Legeai F."/>
            <person name="Hugueney P."/>
            <person name="Dasilva C."/>
            <person name="Horner D."/>
            <person name="Mica E."/>
            <person name="Jublot D."/>
            <person name="Poulain J."/>
            <person name="Bruyere C."/>
            <person name="Billault A."/>
            <person name="Segurens B."/>
            <person name="Gouyvenoux M."/>
            <person name="Ugarte E."/>
            <person name="Cattonaro F."/>
            <person name="Anthouard V."/>
            <person name="Vico V."/>
            <person name="Del Fabbro C."/>
            <person name="Alaux M."/>
            <person name="Di Gaspero G."/>
            <person name="Dumas V."/>
            <person name="Felice N."/>
            <person name="Paillard S."/>
            <person name="Juman I."/>
            <person name="Moroldo M."/>
            <person name="Scalabrin S."/>
            <person name="Canaguier A."/>
            <person name="Le Clainche I."/>
            <person name="Malacrida G."/>
            <person name="Durand E."/>
            <person name="Pesole G."/>
            <person name="Laucou V."/>
            <person name="Chatelet P."/>
            <person name="Merdinoglu D."/>
            <person name="Delledonne M."/>
            <person name="Pezzotti M."/>
            <person name="Lecharny A."/>
            <person name="Scarpelli C."/>
            <person name="Artiguenave F."/>
            <person name="Pe M.E."/>
            <person name="Valle G."/>
            <person name="Morgante M."/>
            <person name="Caboche M."/>
            <person name="Adam-Blondon A.-F."/>
            <person name="Weissenbach J."/>
            <person name="Quetier F."/>
            <person name="Wincker P."/>
        </authorList>
    </citation>
    <scope>NUCLEOTIDE SEQUENCE [LARGE SCALE GENOMIC DNA]</scope>
    <source>
        <strain evidence="3">cv. Pinot noir / PN40024</strain>
    </source>
</reference>
<organism evidence="2 3">
    <name type="scientific">Vitis vinifera</name>
    <name type="common">Grape</name>
    <dbReference type="NCBI Taxonomy" id="29760"/>
    <lineage>
        <taxon>Eukaryota</taxon>
        <taxon>Viridiplantae</taxon>
        <taxon>Streptophyta</taxon>
        <taxon>Embryophyta</taxon>
        <taxon>Tracheophyta</taxon>
        <taxon>Spermatophyta</taxon>
        <taxon>Magnoliopsida</taxon>
        <taxon>eudicotyledons</taxon>
        <taxon>Gunneridae</taxon>
        <taxon>Pentapetalae</taxon>
        <taxon>rosids</taxon>
        <taxon>Vitales</taxon>
        <taxon>Vitaceae</taxon>
        <taxon>Viteae</taxon>
        <taxon>Vitis</taxon>
    </lineage>
</organism>
<dbReference type="PANTHER" id="PTHR46235:SF3">
    <property type="entry name" value="PHD FINGER-CONTAINING PROTEIN DDB_G0268158"/>
    <property type="match status" value="1"/>
</dbReference>
<dbReference type="Proteomes" id="UP000009183">
    <property type="component" value="Chromosome 19"/>
</dbReference>